<feature type="chain" id="PRO_5013828513" evidence="1">
    <location>
        <begin position="23"/>
        <end position="144"/>
    </location>
</feature>
<dbReference type="Proteomes" id="UP000230233">
    <property type="component" value="Chromosome V"/>
</dbReference>
<name>A0A2G5T8E0_9PELO</name>
<evidence type="ECO:0000313" key="3">
    <source>
        <dbReference type="Proteomes" id="UP000230233"/>
    </source>
</evidence>
<evidence type="ECO:0000313" key="2">
    <source>
        <dbReference type="EMBL" id="PIC23542.1"/>
    </source>
</evidence>
<feature type="signal peptide" evidence="1">
    <location>
        <begin position="1"/>
        <end position="22"/>
    </location>
</feature>
<organism evidence="2 3">
    <name type="scientific">Caenorhabditis nigoni</name>
    <dbReference type="NCBI Taxonomy" id="1611254"/>
    <lineage>
        <taxon>Eukaryota</taxon>
        <taxon>Metazoa</taxon>
        <taxon>Ecdysozoa</taxon>
        <taxon>Nematoda</taxon>
        <taxon>Chromadorea</taxon>
        <taxon>Rhabditida</taxon>
        <taxon>Rhabditina</taxon>
        <taxon>Rhabditomorpha</taxon>
        <taxon>Rhabditoidea</taxon>
        <taxon>Rhabditidae</taxon>
        <taxon>Peloderinae</taxon>
        <taxon>Caenorhabditis</taxon>
    </lineage>
</organism>
<keyword evidence="1" id="KW-0732">Signal</keyword>
<protein>
    <submittedName>
        <fullName evidence="2">Uncharacterized protein</fullName>
    </submittedName>
</protein>
<dbReference type="EMBL" id="PDUG01000005">
    <property type="protein sequence ID" value="PIC23542.1"/>
    <property type="molecule type" value="Genomic_DNA"/>
</dbReference>
<evidence type="ECO:0000256" key="1">
    <source>
        <dbReference type="SAM" id="SignalP"/>
    </source>
</evidence>
<reference evidence="3" key="1">
    <citation type="submission" date="2017-10" db="EMBL/GenBank/DDBJ databases">
        <title>Rapid genome shrinkage in a self-fertile nematode reveals novel sperm competition proteins.</title>
        <authorList>
            <person name="Yin D."/>
            <person name="Schwarz E.M."/>
            <person name="Thomas C.G."/>
            <person name="Felde R.L."/>
            <person name="Korf I.F."/>
            <person name="Cutter A.D."/>
            <person name="Schartner C.M."/>
            <person name="Ralston E.J."/>
            <person name="Meyer B.J."/>
            <person name="Haag E.S."/>
        </authorList>
    </citation>
    <scope>NUCLEOTIDE SEQUENCE [LARGE SCALE GENOMIC DNA]</scope>
    <source>
        <strain evidence="3">JU1422</strain>
    </source>
</reference>
<comment type="caution">
    <text evidence="2">The sequence shown here is derived from an EMBL/GenBank/DDBJ whole genome shotgun (WGS) entry which is preliminary data.</text>
</comment>
<proteinExistence type="predicted"/>
<gene>
    <name evidence="2" type="primary">Cnig_chr_V.g17214</name>
    <name evidence="2" type="ORF">B9Z55_017214</name>
</gene>
<accession>A0A2G5T8E0</accession>
<sequence>MKFLPSLTAVLLICITLHVVSPHRDTIDKCRKAVNMIRKEAGLGELKEDKQETARLEKKFIPGTKHCPTEDHLKNGFDGFTVTRMQGGPHKVVIVPNKNSILSQNVKTFACLELDCKDRHDVFFAFIKNGVAGKSIRSGKSEEA</sequence>
<dbReference type="AlphaFoldDB" id="A0A2G5T8E0"/>
<keyword evidence="3" id="KW-1185">Reference proteome</keyword>